<keyword evidence="10" id="KW-1185">Reference proteome</keyword>
<dbReference type="FunFam" id="3.30.930.10:FF:000016">
    <property type="entry name" value="Asparagine--tRNA ligase"/>
    <property type="match status" value="1"/>
</dbReference>
<dbReference type="HAMAP" id="MF_00534">
    <property type="entry name" value="Asn_tRNA_synth"/>
    <property type="match status" value="1"/>
</dbReference>
<evidence type="ECO:0000256" key="1">
    <source>
        <dbReference type="ARBA" id="ARBA00008226"/>
    </source>
</evidence>
<comment type="subunit">
    <text evidence="7">Homodimer.</text>
</comment>
<evidence type="ECO:0000256" key="4">
    <source>
        <dbReference type="ARBA" id="ARBA00022840"/>
    </source>
</evidence>
<dbReference type="EMBL" id="QEKV01000004">
    <property type="protein sequence ID" value="PVY94527.1"/>
    <property type="molecule type" value="Genomic_DNA"/>
</dbReference>
<keyword evidence="4 7" id="KW-0067">ATP-binding</keyword>
<dbReference type="GO" id="GO:0004816">
    <property type="term" value="F:asparagine-tRNA ligase activity"/>
    <property type="evidence" value="ECO:0007669"/>
    <property type="project" value="UniProtKB-UniRule"/>
</dbReference>
<evidence type="ECO:0000313" key="9">
    <source>
        <dbReference type="EMBL" id="PVY94527.1"/>
    </source>
</evidence>
<dbReference type="GO" id="GO:0140096">
    <property type="term" value="F:catalytic activity, acting on a protein"/>
    <property type="evidence" value="ECO:0007669"/>
    <property type="project" value="UniProtKB-ARBA"/>
</dbReference>
<evidence type="ECO:0000256" key="2">
    <source>
        <dbReference type="ARBA" id="ARBA00022598"/>
    </source>
</evidence>
<dbReference type="CDD" id="cd04318">
    <property type="entry name" value="EcAsnRS_like_N"/>
    <property type="match status" value="1"/>
</dbReference>
<reference evidence="9 10" key="1">
    <citation type="submission" date="2018-04" db="EMBL/GenBank/DDBJ databases">
        <title>Genomic Encyclopedia of Type Strains, Phase IV (KMG-IV): sequencing the most valuable type-strain genomes for metagenomic binning, comparative biology and taxonomic classification.</title>
        <authorList>
            <person name="Goeker M."/>
        </authorList>
    </citation>
    <scope>NUCLEOTIDE SEQUENCE [LARGE SCALE GENOMIC DNA]</scope>
    <source>
        <strain evidence="9 10">DSM 20705</strain>
    </source>
</reference>
<dbReference type="GO" id="GO:0005524">
    <property type="term" value="F:ATP binding"/>
    <property type="evidence" value="ECO:0007669"/>
    <property type="project" value="UniProtKB-UniRule"/>
</dbReference>
<evidence type="ECO:0000313" key="10">
    <source>
        <dbReference type="Proteomes" id="UP000245793"/>
    </source>
</evidence>
<keyword evidence="2 7" id="KW-0436">Ligase</keyword>
<dbReference type="PANTHER" id="PTHR22594:SF34">
    <property type="entry name" value="ASPARAGINE--TRNA LIGASE, MITOCHONDRIAL-RELATED"/>
    <property type="match status" value="1"/>
</dbReference>
<dbReference type="Pfam" id="PF01336">
    <property type="entry name" value="tRNA_anti-codon"/>
    <property type="match status" value="1"/>
</dbReference>
<evidence type="ECO:0000259" key="8">
    <source>
        <dbReference type="PROSITE" id="PS50862"/>
    </source>
</evidence>
<dbReference type="EC" id="6.1.1.22" evidence="7"/>
<dbReference type="GO" id="GO:0003676">
    <property type="term" value="F:nucleic acid binding"/>
    <property type="evidence" value="ECO:0007669"/>
    <property type="project" value="InterPro"/>
</dbReference>
<proteinExistence type="inferred from homology"/>
<evidence type="ECO:0000256" key="7">
    <source>
        <dbReference type="HAMAP-Rule" id="MF_00534"/>
    </source>
</evidence>
<keyword evidence="6 7" id="KW-0030">Aminoacyl-tRNA synthetase</keyword>
<dbReference type="Gene3D" id="2.40.50.140">
    <property type="entry name" value="Nucleic acid-binding proteins"/>
    <property type="match status" value="1"/>
</dbReference>
<comment type="subcellular location">
    <subcellularLocation>
        <location evidence="7">Cytoplasm</location>
    </subcellularLocation>
</comment>
<dbReference type="NCBIfam" id="TIGR00457">
    <property type="entry name" value="asnS"/>
    <property type="match status" value="1"/>
</dbReference>
<dbReference type="Pfam" id="PF00152">
    <property type="entry name" value="tRNA-synt_2"/>
    <property type="match status" value="1"/>
</dbReference>
<comment type="caution">
    <text evidence="9">The sequence shown here is derived from an EMBL/GenBank/DDBJ whole genome shotgun (WGS) entry which is preliminary data.</text>
</comment>
<organism evidence="9 10">
    <name type="scientific">Ezakiella coagulans</name>
    <dbReference type="NCBI Taxonomy" id="46507"/>
    <lineage>
        <taxon>Bacteria</taxon>
        <taxon>Bacillati</taxon>
        <taxon>Bacillota</taxon>
        <taxon>Tissierellia</taxon>
        <taxon>Ezakiella</taxon>
    </lineage>
</organism>
<dbReference type="Gene3D" id="3.30.930.10">
    <property type="entry name" value="Bira Bifunctional Protein, Domain 2"/>
    <property type="match status" value="1"/>
</dbReference>
<dbReference type="NCBIfam" id="NF003037">
    <property type="entry name" value="PRK03932.1"/>
    <property type="match status" value="1"/>
</dbReference>
<dbReference type="InterPro" id="IPR004364">
    <property type="entry name" value="Aa-tRNA-synt_II"/>
</dbReference>
<evidence type="ECO:0000256" key="3">
    <source>
        <dbReference type="ARBA" id="ARBA00022741"/>
    </source>
</evidence>
<dbReference type="InterPro" id="IPR002312">
    <property type="entry name" value="Asp/Asn-tRNA-synth_IIb"/>
</dbReference>
<dbReference type="InterPro" id="IPR004522">
    <property type="entry name" value="Asn-tRNA-ligase"/>
</dbReference>
<protein>
    <recommendedName>
        <fullName evidence="7">Asparagine--tRNA ligase</fullName>
        <ecNumber evidence="7">6.1.1.22</ecNumber>
    </recommendedName>
    <alternativeName>
        <fullName evidence="7">Asparaginyl-tRNA synthetase</fullName>
        <shortName evidence="7">AsnRS</shortName>
    </alternativeName>
</protein>
<gene>
    <name evidence="7" type="primary">asnS</name>
    <name evidence="9" type="ORF">C7381_10428</name>
</gene>
<dbReference type="PANTHER" id="PTHR22594">
    <property type="entry name" value="ASPARTYL/LYSYL-TRNA SYNTHETASE"/>
    <property type="match status" value="1"/>
</dbReference>
<dbReference type="Proteomes" id="UP000245793">
    <property type="component" value="Unassembled WGS sequence"/>
</dbReference>
<dbReference type="RefSeq" id="WP_412616372.1">
    <property type="nucleotide sequence ID" value="NZ_CP096650.1"/>
</dbReference>
<dbReference type="PRINTS" id="PR01042">
    <property type="entry name" value="TRNASYNTHASP"/>
</dbReference>
<feature type="domain" description="Aminoacyl-transfer RNA synthetases class-II family profile" evidence="8">
    <location>
        <begin position="127"/>
        <end position="452"/>
    </location>
</feature>
<keyword evidence="5 7" id="KW-0648">Protein biosynthesis</keyword>
<dbReference type="PROSITE" id="PS50862">
    <property type="entry name" value="AA_TRNA_LIGASE_II"/>
    <property type="match status" value="1"/>
</dbReference>
<keyword evidence="3 7" id="KW-0547">Nucleotide-binding</keyword>
<keyword evidence="7" id="KW-0963">Cytoplasm</keyword>
<dbReference type="InterPro" id="IPR045864">
    <property type="entry name" value="aa-tRNA-synth_II/BPL/LPL"/>
</dbReference>
<dbReference type="InterPro" id="IPR004365">
    <property type="entry name" value="NA-bd_OB_tRNA"/>
</dbReference>
<name>A0A2U1E3K8_9FIRM</name>
<dbReference type="SUPFAM" id="SSF50249">
    <property type="entry name" value="Nucleic acid-binding proteins"/>
    <property type="match status" value="1"/>
</dbReference>
<dbReference type="GO" id="GO:0016740">
    <property type="term" value="F:transferase activity"/>
    <property type="evidence" value="ECO:0007669"/>
    <property type="project" value="UniProtKB-ARBA"/>
</dbReference>
<dbReference type="SUPFAM" id="SSF55681">
    <property type="entry name" value="Class II aaRS and biotin synthetases"/>
    <property type="match status" value="1"/>
</dbReference>
<dbReference type="AlphaFoldDB" id="A0A2U1E3K8"/>
<accession>A0A2U1E3K8</accession>
<evidence type="ECO:0000256" key="6">
    <source>
        <dbReference type="ARBA" id="ARBA00023146"/>
    </source>
</evidence>
<dbReference type="GO" id="GO:0005737">
    <property type="term" value="C:cytoplasm"/>
    <property type="evidence" value="ECO:0007669"/>
    <property type="project" value="UniProtKB-SubCell"/>
</dbReference>
<dbReference type="CDD" id="cd00776">
    <property type="entry name" value="AsxRS_core"/>
    <property type="match status" value="1"/>
</dbReference>
<sequence length="460" mass="52785">MEIKSLFEKAVELDGKAVEAEGWVRNLRDSKSFAFIELNDGTDFRSVQVVMDENTENFEELKKLYLSSAIRVKGTLVMTPEMQQPFEIKATSIVVEGESTADYPLQPKRHTREYLRTIAHLRARTNLFRATFRVRSVLAYAIHKFFQDRGFLYAQTPLISAFDGEGAGEIFHVTNLDLKNIPKNDDGSVDFSQDFFGKPVNLAVTGQLEGETMAQAFRNIYTFGPTFRADHSNTKNHLAEFWMVEPEMAFCDLKGNMDVAEAMMKFIIRYTLDTCPEEMQFLDKFVEKGLIEKLEKIANSNFARITYTEAIDIIRHADHKFDVIPNWGDDLQREHERYLAEVHSDGPTFVTDYPKEIKAFYMKLNPDGKTVAACDLLVPGIGEIIGGSQREENYEVLLNKMKDFKLNAEDYSWYLDLRKYGSTIHSGYGLGFERMVMYMTGVDNVRDVALYPRTVNNCEF</sequence>
<comment type="catalytic activity">
    <reaction evidence="7">
        <text>tRNA(Asn) + L-asparagine + ATP = L-asparaginyl-tRNA(Asn) + AMP + diphosphate + H(+)</text>
        <dbReference type="Rhea" id="RHEA:11180"/>
        <dbReference type="Rhea" id="RHEA-COMP:9659"/>
        <dbReference type="Rhea" id="RHEA-COMP:9674"/>
        <dbReference type="ChEBI" id="CHEBI:15378"/>
        <dbReference type="ChEBI" id="CHEBI:30616"/>
        <dbReference type="ChEBI" id="CHEBI:33019"/>
        <dbReference type="ChEBI" id="CHEBI:58048"/>
        <dbReference type="ChEBI" id="CHEBI:78442"/>
        <dbReference type="ChEBI" id="CHEBI:78515"/>
        <dbReference type="ChEBI" id="CHEBI:456215"/>
        <dbReference type="EC" id="6.1.1.22"/>
    </reaction>
</comment>
<comment type="similarity">
    <text evidence="1 7">Belongs to the class-II aminoacyl-tRNA synthetase family.</text>
</comment>
<evidence type="ECO:0000256" key="5">
    <source>
        <dbReference type="ARBA" id="ARBA00022917"/>
    </source>
</evidence>
<dbReference type="GO" id="GO:0006421">
    <property type="term" value="P:asparaginyl-tRNA aminoacylation"/>
    <property type="evidence" value="ECO:0007669"/>
    <property type="project" value="UniProtKB-UniRule"/>
</dbReference>
<dbReference type="InterPro" id="IPR012340">
    <property type="entry name" value="NA-bd_OB-fold"/>
</dbReference>
<dbReference type="InterPro" id="IPR006195">
    <property type="entry name" value="aa-tRNA-synth_II"/>
</dbReference>